<organism evidence="2 3">
    <name type="scientific">Psychroflexus maritimus</name>
    <dbReference type="NCBI Taxonomy" id="2714865"/>
    <lineage>
        <taxon>Bacteria</taxon>
        <taxon>Pseudomonadati</taxon>
        <taxon>Bacteroidota</taxon>
        <taxon>Flavobacteriia</taxon>
        <taxon>Flavobacteriales</taxon>
        <taxon>Flavobacteriaceae</taxon>
        <taxon>Psychroflexus</taxon>
    </lineage>
</organism>
<keyword evidence="1" id="KW-1133">Transmembrane helix</keyword>
<evidence type="ECO:0000256" key="1">
    <source>
        <dbReference type="SAM" id="Phobius"/>
    </source>
</evidence>
<dbReference type="RefSeq" id="WP_166399912.1">
    <property type="nucleotide sequence ID" value="NZ_JAANAS010000039.1"/>
</dbReference>
<gene>
    <name evidence="2" type="ORF">G7034_05250</name>
</gene>
<dbReference type="Proteomes" id="UP000643701">
    <property type="component" value="Unassembled WGS sequence"/>
</dbReference>
<name>A0A967AJS1_9FLAO</name>
<feature type="transmembrane region" description="Helical" evidence="1">
    <location>
        <begin position="99"/>
        <end position="117"/>
    </location>
</feature>
<evidence type="ECO:0000313" key="2">
    <source>
        <dbReference type="EMBL" id="NGZ89654.1"/>
    </source>
</evidence>
<sequence length="121" mass="14065">MLRNIKNVHLRVLLIFAGFLLVGYYFFFGHSSVFYLPCIFHSFTGYQCPGCGGQRAFHELLHGNFIQAFQLNPLIFVVLFVVLLKILSRKYPIIKTSLNNKWVFGSLLFLVLLFTIFRNLN</sequence>
<feature type="transmembrane region" description="Helical" evidence="1">
    <location>
        <begin position="65"/>
        <end position="87"/>
    </location>
</feature>
<dbReference type="Pfam" id="PF10825">
    <property type="entry name" value="DUF2752"/>
    <property type="match status" value="1"/>
</dbReference>
<dbReference type="AlphaFoldDB" id="A0A967AJS1"/>
<dbReference type="EMBL" id="JAANAS010000039">
    <property type="protein sequence ID" value="NGZ89654.1"/>
    <property type="molecule type" value="Genomic_DNA"/>
</dbReference>
<reference evidence="2" key="1">
    <citation type="submission" date="2020-03" db="EMBL/GenBank/DDBJ databases">
        <title>Psychroflexus Maritimus sp. nov., isolate from marine sediment.</title>
        <authorList>
            <person name="Zhong Y.-L."/>
        </authorList>
    </citation>
    <scope>NUCLEOTIDE SEQUENCE</scope>
    <source>
        <strain evidence="2">C1</strain>
    </source>
</reference>
<protein>
    <submittedName>
        <fullName evidence="2">DUF2752 domain-containing protein</fullName>
    </submittedName>
</protein>
<keyword evidence="1" id="KW-0812">Transmembrane</keyword>
<accession>A0A967AJS1</accession>
<feature type="transmembrane region" description="Helical" evidence="1">
    <location>
        <begin position="12"/>
        <end position="36"/>
    </location>
</feature>
<proteinExistence type="predicted"/>
<dbReference type="InterPro" id="IPR021215">
    <property type="entry name" value="DUF2752"/>
</dbReference>
<keyword evidence="3" id="KW-1185">Reference proteome</keyword>
<keyword evidence="1" id="KW-0472">Membrane</keyword>
<comment type="caution">
    <text evidence="2">The sequence shown here is derived from an EMBL/GenBank/DDBJ whole genome shotgun (WGS) entry which is preliminary data.</text>
</comment>
<evidence type="ECO:0000313" key="3">
    <source>
        <dbReference type="Proteomes" id="UP000643701"/>
    </source>
</evidence>